<dbReference type="Gene3D" id="3.10.10.10">
    <property type="entry name" value="HIV Type 1 Reverse Transcriptase, subunit A, domain 1"/>
    <property type="match status" value="1"/>
</dbReference>
<dbReference type="GO" id="GO:0019899">
    <property type="term" value="F:enzyme binding"/>
    <property type="evidence" value="ECO:0007669"/>
    <property type="project" value="UniProtKB-ARBA"/>
</dbReference>
<dbReference type="InterPro" id="IPR000477">
    <property type="entry name" value="RT_dom"/>
</dbReference>
<evidence type="ECO:0000256" key="3">
    <source>
        <dbReference type="ARBA" id="ARBA00022695"/>
    </source>
</evidence>
<keyword evidence="7" id="KW-0695">RNA-directed DNA polymerase</keyword>
<evidence type="ECO:0000256" key="7">
    <source>
        <dbReference type="ARBA" id="ARBA00022918"/>
    </source>
</evidence>
<evidence type="ECO:0000256" key="8">
    <source>
        <dbReference type="PROSITE-ProRule" id="PRU00047"/>
    </source>
</evidence>
<dbReference type="GO" id="GO:0005737">
    <property type="term" value="C:cytoplasm"/>
    <property type="evidence" value="ECO:0007669"/>
    <property type="project" value="UniProtKB-ARBA"/>
</dbReference>
<dbReference type="SUPFAM" id="SSF56672">
    <property type="entry name" value="DNA/RNA polymerases"/>
    <property type="match status" value="1"/>
</dbReference>
<dbReference type="PROSITE" id="PS50158">
    <property type="entry name" value="ZF_CCHC"/>
    <property type="match status" value="1"/>
</dbReference>
<dbReference type="OrthoDB" id="5990438at2759"/>
<reference evidence="13" key="1">
    <citation type="submission" date="2020-12" db="UniProtKB">
        <authorList>
            <consortium name="WormBaseParasite"/>
        </authorList>
    </citation>
    <scope>IDENTIFICATION</scope>
    <source>
        <strain evidence="13">MHco3</strain>
    </source>
</reference>
<dbReference type="Pfam" id="PF00078">
    <property type="entry name" value="RVT_1"/>
    <property type="match status" value="1"/>
</dbReference>
<evidence type="ECO:0000256" key="5">
    <source>
        <dbReference type="ARBA" id="ARBA00022759"/>
    </source>
</evidence>
<evidence type="ECO:0000256" key="2">
    <source>
        <dbReference type="ARBA" id="ARBA00022679"/>
    </source>
</evidence>
<dbReference type="Pfam" id="PF17917">
    <property type="entry name" value="RT_RNaseH"/>
    <property type="match status" value="1"/>
</dbReference>
<feature type="domain" description="CCHC-type" evidence="10">
    <location>
        <begin position="249"/>
        <end position="263"/>
    </location>
</feature>
<accession>A0A7I4YY07</accession>
<evidence type="ECO:0000259" key="10">
    <source>
        <dbReference type="PROSITE" id="PS50158"/>
    </source>
</evidence>
<dbReference type="GO" id="GO:0004190">
    <property type="term" value="F:aspartic-type endopeptidase activity"/>
    <property type="evidence" value="ECO:0007669"/>
    <property type="project" value="InterPro"/>
</dbReference>
<dbReference type="Pfam" id="PF00098">
    <property type="entry name" value="zf-CCHC"/>
    <property type="match status" value="1"/>
</dbReference>
<keyword evidence="8" id="KW-0479">Metal-binding</keyword>
<dbReference type="SUPFAM" id="SSF57756">
    <property type="entry name" value="Retrovirus zinc finger-like domains"/>
    <property type="match status" value="1"/>
</dbReference>
<dbReference type="Gene3D" id="3.30.70.270">
    <property type="match status" value="2"/>
</dbReference>
<dbReference type="InterPro" id="IPR043502">
    <property type="entry name" value="DNA/RNA_pol_sf"/>
</dbReference>
<evidence type="ECO:0000313" key="13">
    <source>
        <dbReference type="WBParaSite" id="HCON_00162370-00001"/>
    </source>
</evidence>
<evidence type="ECO:0000259" key="11">
    <source>
        <dbReference type="PROSITE" id="PS50878"/>
    </source>
</evidence>
<dbReference type="GO" id="GO:0004519">
    <property type="term" value="F:endonuclease activity"/>
    <property type="evidence" value="ECO:0007669"/>
    <property type="project" value="UniProtKB-KW"/>
</dbReference>
<keyword evidence="3" id="KW-0548">Nucleotidyltransferase</keyword>
<evidence type="ECO:0000256" key="6">
    <source>
        <dbReference type="ARBA" id="ARBA00022801"/>
    </source>
</evidence>
<dbReference type="Proteomes" id="UP000025227">
    <property type="component" value="Unplaced"/>
</dbReference>
<dbReference type="GO" id="GO:0008270">
    <property type="term" value="F:zinc ion binding"/>
    <property type="evidence" value="ECO:0007669"/>
    <property type="project" value="UniProtKB-KW"/>
</dbReference>
<dbReference type="InterPro" id="IPR036875">
    <property type="entry name" value="Znf_CCHC_sf"/>
</dbReference>
<evidence type="ECO:0000256" key="9">
    <source>
        <dbReference type="SAM" id="MobiDB-lite"/>
    </source>
</evidence>
<dbReference type="GO" id="GO:0003676">
    <property type="term" value="F:nucleic acid binding"/>
    <property type="evidence" value="ECO:0007669"/>
    <property type="project" value="InterPro"/>
</dbReference>
<dbReference type="FunFam" id="3.10.20.370:FF:000001">
    <property type="entry name" value="Retrovirus-related Pol polyprotein from transposon 17.6-like protein"/>
    <property type="match status" value="1"/>
</dbReference>
<organism evidence="12 13">
    <name type="scientific">Haemonchus contortus</name>
    <name type="common">Barber pole worm</name>
    <dbReference type="NCBI Taxonomy" id="6289"/>
    <lineage>
        <taxon>Eukaryota</taxon>
        <taxon>Metazoa</taxon>
        <taxon>Ecdysozoa</taxon>
        <taxon>Nematoda</taxon>
        <taxon>Chromadorea</taxon>
        <taxon>Rhabditida</taxon>
        <taxon>Rhabditina</taxon>
        <taxon>Rhabditomorpha</taxon>
        <taxon>Strongyloidea</taxon>
        <taxon>Trichostrongylidae</taxon>
        <taxon>Haemonchus</taxon>
    </lineage>
</organism>
<evidence type="ECO:0000313" key="12">
    <source>
        <dbReference type="Proteomes" id="UP000025227"/>
    </source>
</evidence>
<protein>
    <recommendedName>
        <fullName evidence="1">RNA-directed DNA polymerase</fullName>
        <ecNumber evidence="1">2.7.7.49</ecNumber>
    </recommendedName>
</protein>
<dbReference type="InterPro" id="IPR001878">
    <property type="entry name" value="Znf_CCHC"/>
</dbReference>
<keyword evidence="8" id="KW-0862">Zinc</keyword>
<dbReference type="EC" id="2.7.7.49" evidence="1"/>
<keyword evidence="2" id="KW-0808">Transferase</keyword>
<keyword evidence="5" id="KW-0255">Endonuclease</keyword>
<dbReference type="WBParaSite" id="HCON_00162370-00001">
    <property type="protein sequence ID" value="HCON_00162370-00001"/>
    <property type="gene ID" value="HCON_00162370"/>
</dbReference>
<dbReference type="InterPro" id="IPR043128">
    <property type="entry name" value="Rev_trsase/Diguanyl_cyclase"/>
</dbReference>
<keyword evidence="8" id="KW-0863">Zinc-finger</keyword>
<dbReference type="InterPro" id="IPR021109">
    <property type="entry name" value="Peptidase_aspartic_dom_sf"/>
</dbReference>
<dbReference type="GO" id="GO:0003964">
    <property type="term" value="F:RNA-directed DNA polymerase activity"/>
    <property type="evidence" value="ECO:0007669"/>
    <property type="project" value="UniProtKB-KW"/>
</dbReference>
<dbReference type="PROSITE" id="PS00141">
    <property type="entry name" value="ASP_PROTEASE"/>
    <property type="match status" value="1"/>
</dbReference>
<evidence type="ECO:0000256" key="4">
    <source>
        <dbReference type="ARBA" id="ARBA00022722"/>
    </source>
</evidence>
<dbReference type="OMA" id="AHEQAKM"/>
<keyword evidence="12" id="KW-1185">Reference proteome</keyword>
<dbReference type="FunFam" id="3.30.70.270:FF:000020">
    <property type="entry name" value="Transposon Tf2-6 polyprotein-like Protein"/>
    <property type="match status" value="1"/>
</dbReference>
<feature type="compositionally biased region" description="Basic and acidic residues" evidence="9">
    <location>
        <begin position="194"/>
        <end position="244"/>
    </location>
</feature>
<dbReference type="PROSITE" id="PS50878">
    <property type="entry name" value="RT_POL"/>
    <property type="match status" value="1"/>
</dbReference>
<dbReference type="GO" id="GO:0006508">
    <property type="term" value="P:proteolysis"/>
    <property type="evidence" value="ECO:0007669"/>
    <property type="project" value="InterPro"/>
</dbReference>
<proteinExistence type="predicted"/>
<sequence length="1075" mass="121744">MAELVASEDAERTLNNALVAGGEPVQQAAMDVDMAEASGVRNAELEELKNGRELRPALNRLTRDSSRQCLRKTLESNAALSKSNRVEEKTKRIRALGKLRRLKKAEAQTVAEYCVELERLSARAYPELDEKVLATTRAQQLYEQIVQWPESYYFLEAMEKEGPSAYESLKEAAMRVERRRLTLESARAQSYHAAGERLEGTSRRERSRVPAKMEKSIKRDEDDNRRRSELPKKEKEEPRHKEKGGQMQCFNCRGKGHLARKCKVRRELGSKATEVLLEETKSPRAPEKRCPSSVVPPFGKKSVTSVTIFGNAWSALLDTGSEISILPQKVLQRIEEEGHRLQECPMDLRKRILDASGKRMKFLKVVEVPLKEGTGTEITLQMHVSVQKGHMLVLGTNALQAMNYTLVRRPSEDCRKGEVAEEALGKPSQEAQSASKATICKRVYVAPGEFKWVAIKGKTQAGERMLKSSSEWILSGLCTVSETGMAEVPVWNTSSEPLVLKMDQKVGDWESDDAEYSKAMAREVATDMLVLGKPELQAQERRSMLSAYLRNNRDKEVPDEPELWSIVEEYNDVFAVEDRELTQTSLVVHEVDTGDATPIRRRTRPIPLGARAEFKGMIKELLDRGIIEESASDWASPVVLVKKKDGTLRLCIDYRELNKHTKQDAYPLPRIDVILQSLKGKYWFSTLDMASGYWQIPLSEDAKRKSAFTTSEGLFQFKVLPFGLCTSPARFQRLMDTVLGTLRDKEVFVYIDDILIASESKERHFEVLKAVLQALRAANLKLKPQKCVMMSNKVIFLGHEIAGDGVRVDPMKIEKIEKYPKPKTVAELRTFLGMCGYYRKFVLGFSRIARPLFELTSVKAPWDWNETHEEAFGELKAKLTSTPVLSQPDVEAARTGERPYIIYTDASQIGIGAVLSQEGKDHFLHPIYFASKKLSSAEKRYHVTDLEALAIVFALQKFHYFVYGMEVVVRTDHLPLTALFKRSNVSSRVLRWALEIQQYKLTIEYVKGKANAVADALSRGIPVDERALAMRHPGDEKIVYVMNEDRNSEWLSELADDVDYGKVLTLLGENKLEKK</sequence>
<keyword evidence="4" id="KW-0540">Nuclease</keyword>
<feature type="region of interest" description="Disordered" evidence="9">
    <location>
        <begin position="186"/>
        <end position="248"/>
    </location>
</feature>
<dbReference type="CDD" id="cd09274">
    <property type="entry name" value="RNase_HI_RT_Ty3"/>
    <property type="match status" value="1"/>
</dbReference>
<dbReference type="Gene3D" id="2.40.70.10">
    <property type="entry name" value="Acid Proteases"/>
    <property type="match status" value="1"/>
</dbReference>
<feature type="domain" description="Reverse transcriptase" evidence="11">
    <location>
        <begin position="622"/>
        <end position="801"/>
    </location>
</feature>
<dbReference type="PANTHER" id="PTHR37984">
    <property type="entry name" value="PROTEIN CBG26694"/>
    <property type="match status" value="1"/>
</dbReference>
<dbReference type="InterPro" id="IPR001969">
    <property type="entry name" value="Aspartic_peptidase_AS"/>
</dbReference>
<dbReference type="AlphaFoldDB" id="A0A7I4YY07"/>
<dbReference type="InterPro" id="IPR050951">
    <property type="entry name" value="Retrovirus_Pol_polyprotein"/>
</dbReference>
<dbReference type="CDD" id="cd01647">
    <property type="entry name" value="RT_LTR"/>
    <property type="match status" value="1"/>
</dbReference>
<name>A0A7I4YY07_HAECO</name>
<dbReference type="PANTHER" id="PTHR37984:SF5">
    <property type="entry name" value="PROTEIN NYNRIN-LIKE"/>
    <property type="match status" value="1"/>
</dbReference>
<dbReference type="SUPFAM" id="SSF50630">
    <property type="entry name" value="Acid proteases"/>
    <property type="match status" value="1"/>
</dbReference>
<dbReference type="InterPro" id="IPR041373">
    <property type="entry name" value="RT_RNaseH"/>
</dbReference>
<keyword evidence="6" id="KW-0378">Hydrolase</keyword>
<dbReference type="Gene3D" id="4.10.60.10">
    <property type="entry name" value="Zinc finger, CCHC-type"/>
    <property type="match status" value="1"/>
</dbReference>
<dbReference type="Gene3D" id="3.10.20.370">
    <property type="match status" value="1"/>
</dbReference>
<evidence type="ECO:0000256" key="1">
    <source>
        <dbReference type="ARBA" id="ARBA00012493"/>
    </source>
</evidence>